<dbReference type="AlphaFoldDB" id="A0A545VH07"/>
<protein>
    <submittedName>
        <fullName evidence="1">Uncharacterized protein</fullName>
    </submittedName>
</protein>
<reference evidence="1 2" key="1">
    <citation type="journal article" date="2019" name="Appl. Microbiol. Biotechnol.">
        <title>Genome sequence of Isaria javanica and comparative genome analysis insights into family S53 peptidase evolution in fungal entomopathogens.</title>
        <authorList>
            <person name="Lin R."/>
            <person name="Zhang X."/>
            <person name="Xin B."/>
            <person name="Zou M."/>
            <person name="Gao Y."/>
            <person name="Qin F."/>
            <person name="Hu Q."/>
            <person name="Xie B."/>
            <person name="Cheng X."/>
        </authorList>
    </citation>
    <scope>NUCLEOTIDE SEQUENCE [LARGE SCALE GENOMIC DNA]</scope>
    <source>
        <strain evidence="1 2">IJ1G</strain>
    </source>
</reference>
<dbReference type="EMBL" id="SPUK01000001">
    <property type="protein sequence ID" value="TQW00996.1"/>
    <property type="molecule type" value="Genomic_DNA"/>
</dbReference>
<comment type="caution">
    <text evidence="1">The sequence shown here is derived from an EMBL/GenBank/DDBJ whole genome shotgun (WGS) entry which is preliminary data.</text>
</comment>
<gene>
    <name evidence="1" type="ORF">IF1G_00927</name>
</gene>
<organism evidence="1 2">
    <name type="scientific">Cordyceps javanica</name>
    <dbReference type="NCBI Taxonomy" id="43265"/>
    <lineage>
        <taxon>Eukaryota</taxon>
        <taxon>Fungi</taxon>
        <taxon>Dikarya</taxon>
        <taxon>Ascomycota</taxon>
        <taxon>Pezizomycotina</taxon>
        <taxon>Sordariomycetes</taxon>
        <taxon>Hypocreomycetidae</taxon>
        <taxon>Hypocreales</taxon>
        <taxon>Cordycipitaceae</taxon>
        <taxon>Cordyceps</taxon>
    </lineage>
</organism>
<keyword evidence="2" id="KW-1185">Reference proteome</keyword>
<proteinExistence type="predicted"/>
<accession>A0A545VH07</accession>
<dbReference type="Proteomes" id="UP000315783">
    <property type="component" value="Unassembled WGS sequence"/>
</dbReference>
<evidence type="ECO:0000313" key="1">
    <source>
        <dbReference type="EMBL" id="TQW00996.1"/>
    </source>
</evidence>
<sequence>MLSAGTANGSHDSRSSILYKGLGFPLLRLRQFSRPHRRQSSPTPIHPRHPPAALSALHLKTLIFVLHTISNPVFGCPLATLPMLTVSSHGSNRSEARDDNLWNTLPRAQRLASFSPWASVAADLGRLINSYKPIMPLSEFAAKQQHQTLCVVTGTGQIDHSDLDMSTPHASFLPAFRDHHFDHAYATWRGE</sequence>
<name>A0A545VH07_9HYPO</name>
<evidence type="ECO:0000313" key="2">
    <source>
        <dbReference type="Proteomes" id="UP000315783"/>
    </source>
</evidence>